<feature type="non-terminal residue" evidence="1">
    <location>
        <position position="1"/>
    </location>
</feature>
<keyword evidence="2" id="KW-1185">Reference proteome</keyword>
<evidence type="ECO:0000313" key="1">
    <source>
        <dbReference type="EMBL" id="KFV81674.1"/>
    </source>
</evidence>
<reference evidence="1 2" key="1">
    <citation type="submission" date="2014-04" db="EMBL/GenBank/DDBJ databases">
        <title>Genome evolution of avian class.</title>
        <authorList>
            <person name="Zhang G."/>
            <person name="Li C."/>
        </authorList>
    </citation>
    <scope>NUCLEOTIDE SEQUENCE [LARGE SCALE GENOMIC DNA]</scope>
    <source>
        <strain evidence="1">BGI_N308</strain>
    </source>
</reference>
<name>A0A093JSU4_STRCA</name>
<accession>A0A093JSU4</accession>
<organism evidence="1 2">
    <name type="scientific">Struthio camelus australis</name>
    <dbReference type="NCBI Taxonomy" id="441894"/>
    <lineage>
        <taxon>Eukaryota</taxon>
        <taxon>Metazoa</taxon>
        <taxon>Chordata</taxon>
        <taxon>Craniata</taxon>
        <taxon>Vertebrata</taxon>
        <taxon>Euteleostomi</taxon>
        <taxon>Archelosauria</taxon>
        <taxon>Archosauria</taxon>
        <taxon>Dinosauria</taxon>
        <taxon>Saurischia</taxon>
        <taxon>Theropoda</taxon>
        <taxon>Coelurosauria</taxon>
        <taxon>Aves</taxon>
        <taxon>Palaeognathae</taxon>
        <taxon>Struthioniformes</taxon>
        <taxon>Struthionidae</taxon>
        <taxon>Struthio</taxon>
    </lineage>
</organism>
<protein>
    <submittedName>
        <fullName evidence="1">Uncharacterized protein</fullName>
    </submittedName>
</protein>
<feature type="non-terminal residue" evidence="1">
    <location>
        <position position="45"/>
    </location>
</feature>
<gene>
    <name evidence="1" type="ORF">N308_05838</name>
</gene>
<proteinExistence type="predicted"/>
<sequence length="45" mass="5018">VSTIVSIPVGTIVSGSVIWDYIFYCKNTSILARNFFNHVPVFLKA</sequence>
<evidence type="ECO:0000313" key="2">
    <source>
        <dbReference type="Proteomes" id="UP000053584"/>
    </source>
</evidence>
<dbReference type="Proteomes" id="UP000053584">
    <property type="component" value="Unassembled WGS sequence"/>
</dbReference>
<dbReference type="EMBL" id="KL206357">
    <property type="protein sequence ID" value="KFV81674.1"/>
    <property type="molecule type" value="Genomic_DNA"/>
</dbReference>
<dbReference type="AlphaFoldDB" id="A0A093JSU4"/>